<dbReference type="SUPFAM" id="SSF161111">
    <property type="entry name" value="Cation efflux protein transmembrane domain-like"/>
    <property type="match status" value="1"/>
</dbReference>
<dbReference type="InterPro" id="IPR027469">
    <property type="entry name" value="Cation_efflux_TMD_sf"/>
</dbReference>
<dbReference type="EMBL" id="JWZX01002709">
    <property type="protein sequence ID" value="KOO27483.1"/>
    <property type="molecule type" value="Genomic_DNA"/>
</dbReference>
<proteinExistence type="predicted"/>
<name>A0A0M0JMM4_9EUKA</name>
<dbReference type="Gene3D" id="1.20.1510.10">
    <property type="entry name" value="Cation efflux protein transmembrane domain"/>
    <property type="match status" value="1"/>
</dbReference>
<evidence type="ECO:0000313" key="9">
    <source>
        <dbReference type="Proteomes" id="UP000037460"/>
    </source>
</evidence>
<comment type="caution">
    <text evidence="8">The sequence shown here is derived from an EMBL/GenBank/DDBJ whole genome shotgun (WGS) entry which is preliminary data.</text>
</comment>
<dbReference type="PANTHER" id="PTHR11562">
    <property type="entry name" value="CATION EFFLUX PROTEIN/ ZINC TRANSPORTER"/>
    <property type="match status" value="1"/>
</dbReference>
<dbReference type="OrthoDB" id="410281at2759"/>
<reference evidence="9" key="1">
    <citation type="journal article" date="2015" name="PLoS Genet.">
        <title>Genome Sequence and Transcriptome Analyses of Chrysochromulina tobin: Metabolic Tools for Enhanced Algal Fitness in the Prominent Order Prymnesiales (Haptophyceae).</title>
        <authorList>
            <person name="Hovde B.T."/>
            <person name="Deodato C.R."/>
            <person name="Hunsperger H.M."/>
            <person name="Ryken S.A."/>
            <person name="Yost W."/>
            <person name="Jha R.K."/>
            <person name="Patterson J."/>
            <person name="Monnat R.J. Jr."/>
            <person name="Barlow S.B."/>
            <person name="Starkenburg S.R."/>
            <person name="Cattolico R.A."/>
        </authorList>
    </citation>
    <scope>NUCLEOTIDE SEQUENCE</scope>
    <source>
        <strain evidence="9">CCMP291</strain>
    </source>
</reference>
<evidence type="ECO:0000259" key="7">
    <source>
        <dbReference type="Pfam" id="PF01545"/>
    </source>
</evidence>
<keyword evidence="5 6" id="KW-0472">Membrane</keyword>
<keyword evidence="3" id="KW-0406">Ion transport</keyword>
<evidence type="ECO:0000256" key="3">
    <source>
        <dbReference type="ARBA" id="ARBA00022906"/>
    </source>
</evidence>
<dbReference type="Pfam" id="PF01545">
    <property type="entry name" value="Cation_efflux"/>
    <property type="match status" value="1"/>
</dbReference>
<keyword evidence="4 6" id="KW-1133">Transmembrane helix</keyword>
<feature type="transmembrane region" description="Helical" evidence="6">
    <location>
        <begin position="138"/>
        <end position="160"/>
    </location>
</feature>
<evidence type="ECO:0000256" key="6">
    <source>
        <dbReference type="SAM" id="Phobius"/>
    </source>
</evidence>
<protein>
    <recommendedName>
        <fullName evidence="7">Cation efflux protein transmembrane domain-containing protein</fullName>
    </recommendedName>
</protein>
<keyword evidence="2 6" id="KW-0812">Transmembrane</keyword>
<evidence type="ECO:0000313" key="8">
    <source>
        <dbReference type="EMBL" id="KOO27483.1"/>
    </source>
</evidence>
<keyword evidence="9" id="KW-1185">Reference proteome</keyword>
<evidence type="ECO:0000256" key="1">
    <source>
        <dbReference type="ARBA" id="ARBA00004141"/>
    </source>
</evidence>
<sequence length="309" mass="32816">METPFISAGPSRRKCLICGSRALRALWVAFCCNTVFTMSQAFGSIISNSKALGADTGTMFVDSGTYLINIAAEYYRSKGESSERTAALVDISASAISVVALALVTAFFLHDSITALQEEDAGSGDAGSGDADDDVNGMVVTLFTTANLIIDITMIGSILLRNRGGWWGLLTCKWHVREAEVTSFQSVVPAGGPPTRAGQTVQTNAPQDGTVEEKITKTGDLNVVSALAHVLADTLRTVTEMSMGILVWADPKVDSAKADNIAAILVCTTILAIATYIAYETIVLIREEIEIRSKPVPVLTTTSIVLSTR</sequence>
<gene>
    <name evidence="8" type="ORF">Ctob_000787</name>
</gene>
<dbReference type="InterPro" id="IPR050681">
    <property type="entry name" value="CDF/SLC30A"/>
</dbReference>
<keyword evidence="3" id="KW-0813">Transport</keyword>
<organism evidence="8 9">
    <name type="scientific">Chrysochromulina tobinii</name>
    <dbReference type="NCBI Taxonomy" id="1460289"/>
    <lineage>
        <taxon>Eukaryota</taxon>
        <taxon>Haptista</taxon>
        <taxon>Haptophyta</taxon>
        <taxon>Prymnesiophyceae</taxon>
        <taxon>Prymnesiales</taxon>
        <taxon>Chrysochromulinaceae</taxon>
        <taxon>Chrysochromulina</taxon>
    </lineage>
</organism>
<comment type="subcellular location">
    <subcellularLocation>
        <location evidence="1">Membrane</location>
        <topology evidence="1">Multi-pass membrane protein</topology>
    </subcellularLocation>
</comment>
<dbReference type="InterPro" id="IPR058533">
    <property type="entry name" value="Cation_efflux_TM"/>
</dbReference>
<feature type="domain" description="Cation efflux protein transmembrane" evidence="7">
    <location>
        <begin position="26"/>
        <end position="283"/>
    </location>
</feature>
<dbReference type="GO" id="GO:0005886">
    <property type="term" value="C:plasma membrane"/>
    <property type="evidence" value="ECO:0007669"/>
    <property type="project" value="TreeGrafter"/>
</dbReference>
<dbReference type="Proteomes" id="UP000037460">
    <property type="component" value="Unassembled WGS sequence"/>
</dbReference>
<evidence type="ECO:0000256" key="5">
    <source>
        <dbReference type="ARBA" id="ARBA00023136"/>
    </source>
</evidence>
<dbReference type="PANTHER" id="PTHR11562:SF17">
    <property type="entry name" value="RE54080P-RELATED"/>
    <property type="match status" value="1"/>
</dbReference>
<keyword evidence="3" id="KW-0864">Zinc transport</keyword>
<feature type="transmembrane region" description="Helical" evidence="6">
    <location>
        <begin position="86"/>
        <end position="109"/>
    </location>
</feature>
<dbReference type="AlphaFoldDB" id="A0A0M0JMM4"/>
<dbReference type="GO" id="GO:0005385">
    <property type="term" value="F:zinc ion transmembrane transporter activity"/>
    <property type="evidence" value="ECO:0007669"/>
    <property type="project" value="TreeGrafter"/>
</dbReference>
<feature type="transmembrane region" description="Helical" evidence="6">
    <location>
        <begin position="261"/>
        <end position="279"/>
    </location>
</feature>
<evidence type="ECO:0000256" key="4">
    <source>
        <dbReference type="ARBA" id="ARBA00022989"/>
    </source>
</evidence>
<evidence type="ECO:0000256" key="2">
    <source>
        <dbReference type="ARBA" id="ARBA00022692"/>
    </source>
</evidence>
<keyword evidence="3" id="KW-0862">Zinc</keyword>
<accession>A0A0M0JMM4</accession>